<keyword evidence="1" id="KW-0472">Membrane</keyword>
<name>A0A1L3GJV5_SYNAC</name>
<dbReference type="EMBL" id="CP015518">
    <property type="protein sequence ID" value="APG26191.1"/>
    <property type="molecule type" value="Genomic_DNA"/>
</dbReference>
<dbReference type="InterPro" id="IPR034804">
    <property type="entry name" value="SQR/QFR_C/D"/>
</dbReference>
<feature type="transmembrane region" description="Helical" evidence="1">
    <location>
        <begin position="12"/>
        <end position="35"/>
    </location>
</feature>
<keyword evidence="3" id="KW-1185">Reference proteome</keyword>
<evidence type="ECO:0000313" key="2">
    <source>
        <dbReference type="EMBL" id="APG26191.1"/>
    </source>
</evidence>
<dbReference type="AlphaFoldDB" id="A0A1L3GJV5"/>
<organism evidence="2 3">
    <name type="scientific">Syntrophotalea acetylenica</name>
    <name type="common">Pelobacter acetylenicus</name>
    <dbReference type="NCBI Taxonomy" id="29542"/>
    <lineage>
        <taxon>Bacteria</taxon>
        <taxon>Pseudomonadati</taxon>
        <taxon>Thermodesulfobacteriota</taxon>
        <taxon>Desulfuromonadia</taxon>
        <taxon>Desulfuromonadales</taxon>
        <taxon>Syntrophotaleaceae</taxon>
        <taxon>Syntrophotalea</taxon>
    </lineage>
</organism>
<feature type="transmembrane region" description="Helical" evidence="1">
    <location>
        <begin position="98"/>
        <end position="118"/>
    </location>
</feature>
<dbReference type="SUPFAM" id="SSF81343">
    <property type="entry name" value="Fumarate reductase respiratory complex transmembrane subunits"/>
    <property type="match status" value="1"/>
</dbReference>
<dbReference type="CDD" id="cd03498">
    <property type="entry name" value="SQR_TypeB_2_TM"/>
    <property type="match status" value="1"/>
</dbReference>
<keyword evidence="1" id="KW-1133">Transmembrane helix</keyword>
<gene>
    <name evidence="2" type="ORF">A7E75_05065</name>
</gene>
<dbReference type="NCBIfam" id="TIGR02046">
    <property type="entry name" value="sdhC_b558_fam"/>
    <property type="match status" value="1"/>
</dbReference>
<evidence type="ECO:0000256" key="1">
    <source>
        <dbReference type="SAM" id="Phobius"/>
    </source>
</evidence>
<feature type="transmembrane region" description="Helical" evidence="1">
    <location>
        <begin position="151"/>
        <end position="172"/>
    </location>
</feature>
<feature type="transmembrane region" description="Helical" evidence="1">
    <location>
        <begin position="55"/>
        <end position="77"/>
    </location>
</feature>
<accession>A0A1L3GJV5</accession>
<evidence type="ECO:0000313" key="3">
    <source>
        <dbReference type="Proteomes" id="UP000182264"/>
    </source>
</evidence>
<reference evidence="2 3" key="1">
    <citation type="journal article" date="2017" name="Genome Announc.">
        <title>Complete Genome Sequences of Two Acetylene-Fermenting Pelobacter acetylenicus Strains.</title>
        <authorList>
            <person name="Sutton J.M."/>
            <person name="Baesman S.M."/>
            <person name="Fierst J.L."/>
            <person name="Poret-Peterson A.T."/>
            <person name="Oremland R.S."/>
            <person name="Dunlap D.S."/>
            <person name="Akob D.M."/>
        </authorList>
    </citation>
    <scope>NUCLEOTIDE SEQUENCE [LARGE SCALE GENOMIC DNA]</scope>
    <source>
        <strain evidence="2 3">DSM 3247</strain>
    </source>
</reference>
<proteinExistence type="predicted"/>
<feature type="transmembrane region" description="Helical" evidence="1">
    <location>
        <begin position="124"/>
        <end position="144"/>
    </location>
</feature>
<dbReference type="InterPro" id="IPR011138">
    <property type="entry name" value="Cytochrome_b-558"/>
</dbReference>
<dbReference type="GO" id="GO:0016020">
    <property type="term" value="C:membrane"/>
    <property type="evidence" value="ECO:0007669"/>
    <property type="project" value="InterPro"/>
</dbReference>
<dbReference type="STRING" id="29542.A6070_13715"/>
<protein>
    <submittedName>
        <fullName evidence="2">Fumarate reductase</fullName>
    </submittedName>
</protein>
<feature type="transmembrane region" description="Helical" evidence="1">
    <location>
        <begin position="192"/>
        <end position="217"/>
    </location>
</feature>
<dbReference type="Gene3D" id="1.20.1300.10">
    <property type="entry name" value="Fumarate reductase/succinate dehydrogenase, transmembrane subunit"/>
    <property type="match status" value="1"/>
</dbReference>
<dbReference type="Proteomes" id="UP000182264">
    <property type="component" value="Chromosome"/>
</dbReference>
<keyword evidence="1" id="KW-0812">Transmembrane</keyword>
<sequence length="218" mass="23805">MIRSAVGRKLFMAATGVALLGFVAAHLLGNLTIYLGPEGINTYAEHLHAVGMLLWVFRAGLLIAFGLHVAFGIVLTLENRRARPITYKRKNHQRSSMAGRTMIYSGALLGIFVGFHLLHFTFHAIGPPIEVLNSGLPNVFLMIVENFRHFGFALAYIIAMAALFFHLSHGFASLFQTAGLNNDATLPWLQRLSYVVAALIAAGFASIPVLIYSGLVIK</sequence>